<organism evidence="4 5">
    <name type="scientific">Amblyomma americanum</name>
    <name type="common">Lone star tick</name>
    <dbReference type="NCBI Taxonomy" id="6943"/>
    <lineage>
        <taxon>Eukaryota</taxon>
        <taxon>Metazoa</taxon>
        <taxon>Ecdysozoa</taxon>
        <taxon>Arthropoda</taxon>
        <taxon>Chelicerata</taxon>
        <taxon>Arachnida</taxon>
        <taxon>Acari</taxon>
        <taxon>Parasitiformes</taxon>
        <taxon>Ixodida</taxon>
        <taxon>Ixodoidea</taxon>
        <taxon>Ixodidae</taxon>
        <taxon>Amblyomminae</taxon>
        <taxon>Amblyomma</taxon>
    </lineage>
</organism>
<comment type="caution">
    <text evidence="4">The sequence shown here is derived from an EMBL/GenBank/DDBJ whole genome shotgun (WGS) entry which is preliminary data.</text>
</comment>
<protein>
    <recommendedName>
        <fullName evidence="3">Fibronectin type-III domain-containing protein</fullName>
    </recommendedName>
</protein>
<keyword evidence="5" id="KW-1185">Reference proteome</keyword>
<evidence type="ECO:0000259" key="3">
    <source>
        <dbReference type="PROSITE" id="PS50853"/>
    </source>
</evidence>
<dbReference type="PROSITE" id="PS50853">
    <property type="entry name" value="FN3"/>
    <property type="match status" value="7"/>
</dbReference>
<accession>A0AAQ4DHW1</accession>
<keyword evidence="2" id="KW-0732">Signal</keyword>
<name>A0AAQ4DHW1_AMBAM</name>
<dbReference type="InterPro" id="IPR050991">
    <property type="entry name" value="ECM_Regulatory_Proteins"/>
</dbReference>
<dbReference type="Pfam" id="PF00041">
    <property type="entry name" value="fn3"/>
    <property type="match status" value="1"/>
</dbReference>
<feature type="domain" description="Fibronectin type-III" evidence="3">
    <location>
        <begin position="615"/>
        <end position="711"/>
    </location>
</feature>
<evidence type="ECO:0000256" key="1">
    <source>
        <dbReference type="ARBA" id="ARBA00022737"/>
    </source>
</evidence>
<feature type="chain" id="PRO_5042937469" description="Fibronectin type-III domain-containing protein" evidence="2">
    <location>
        <begin position="30"/>
        <end position="1011"/>
    </location>
</feature>
<sequence>MSPSGARHRQGTSLLVACFLGTLCISANAKVSTRHSEKLDLPLHVATSDLIDPPTNFIASVFCNNTLAASWEYGVEKLFNIDGFFVTLCHKDGSKCYNSTIHLPYMGFTFQILEYSTSYQAKVFAFFNNGPYKTYSKPAQVAFASYPKIPQLKRLSVTAISPTELKAQWNTKWNDNIVFTICSDETSCKKEIVHGRDSEHTFSGLKPSTSYVVSAQPAATVNNKTCKGDIQKRSATTLSIDPPTNLNAEVLCNNQIELAWQYDAMKVKHIDGFSISICKEDSSSCFNNTIRPEFREFTYQISDYDSSFHVKVAAYKGDGTSRVFSHPAEENITSYPKIPDLEDVIITATSPTALKVQWGKKWNVNILFSLCSGHEPCLNETVSGEKLENTFTELKPRTLYTISAQAEATRNKRTCKGQVHKETATTLPLPPPTNLTVAVSCDGNVDATWLYKTEGDINGFITQLCYKNGSGCRNKTVNASFRKVTYVMTESNTTFTISVRAYVDDGFTSDADQVTFTSFPNLPNLEDLAVNAISPTEVQATWSEKWSHDIEFAICSEPTQCKTQKVPGLLLNYTFTDLEPDTKYTVSAQAEFSAQNKTCKGHKQERVASTFELDPPRNLTVDVLCTNEANVKWMYDNKKWLTGFVARLCYKSDPQICKNMTIPYTELHCTFPLPDFNAKYNVTVWAYYKDHESKKKSFSEPAGTNFTSYPKLPRLGDLTVTGVSTTELLVAWQDKWAGDIYFTLCSSPAECRNETAEGTEQKRTFDGLHPNTTYTVSVKTGATLSNRTCFGPVQEATASTFVKPPGKVQNLKGDIINGTLLEASWDAPEEDEQPSGYTVQCYDSETHYNESEDIIGSKKSNQVSFTLHELRATFNCSVRAFNTNTTGRYVYGPPESFDVTTDGIDAPKDVTLVASTATSFTFRWLADPNATKCEVEVRREDLYGESLVRIEACGESVNGTVTHNVTDLDPWTAYNVSMKNCRDTFCGEPSFAVSTTEVADLGNTPLNIILF</sequence>
<keyword evidence="1" id="KW-0677">Repeat</keyword>
<feature type="domain" description="Fibronectin type-III" evidence="3">
    <location>
        <begin position="906"/>
        <end position="1001"/>
    </location>
</feature>
<feature type="domain" description="Fibronectin type-III" evidence="3">
    <location>
        <begin position="807"/>
        <end position="903"/>
    </location>
</feature>
<feature type="domain" description="Fibronectin type-III" evidence="3">
    <location>
        <begin position="53"/>
        <end position="149"/>
    </location>
</feature>
<proteinExistence type="predicted"/>
<dbReference type="SUPFAM" id="SSF49265">
    <property type="entry name" value="Fibronectin type III"/>
    <property type="match status" value="6"/>
</dbReference>
<dbReference type="InterPro" id="IPR003961">
    <property type="entry name" value="FN3_dom"/>
</dbReference>
<dbReference type="PANTHER" id="PTHR46708:SF2">
    <property type="entry name" value="FIBRONECTIN TYPE-III DOMAIN-CONTAINING PROTEIN"/>
    <property type="match status" value="1"/>
</dbReference>
<dbReference type="InterPro" id="IPR036116">
    <property type="entry name" value="FN3_sf"/>
</dbReference>
<dbReference type="AlphaFoldDB" id="A0AAQ4DHW1"/>
<dbReference type="EMBL" id="JARKHS020030539">
    <property type="protein sequence ID" value="KAK8762051.1"/>
    <property type="molecule type" value="Genomic_DNA"/>
</dbReference>
<dbReference type="SMART" id="SM00060">
    <property type="entry name" value="FN3"/>
    <property type="match status" value="10"/>
</dbReference>
<dbReference type="Gene3D" id="2.60.40.10">
    <property type="entry name" value="Immunoglobulins"/>
    <property type="match status" value="8"/>
</dbReference>
<dbReference type="Proteomes" id="UP001321473">
    <property type="component" value="Unassembled WGS sequence"/>
</dbReference>
<feature type="signal peptide" evidence="2">
    <location>
        <begin position="1"/>
        <end position="29"/>
    </location>
</feature>
<feature type="domain" description="Fibronectin type-III" evidence="3">
    <location>
        <begin position="524"/>
        <end position="614"/>
    </location>
</feature>
<evidence type="ECO:0000313" key="5">
    <source>
        <dbReference type="Proteomes" id="UP001321473"/>
    </source>
</evidence>
<evidence type="ECO:0000313" key="4">
    <source>
        <dbReference type="EMBL" id="KAK8762051.1"/>
    </source>
</evidence>
<dbReference type="InterPro" id="IPR013783">
    <property type="entry name" value="Ig-like_fold"/>
</dbReference>
<reference evidence="4 5" key="1">
    <citation type="journal article" date="2023" name="Arcadia Sci">
        <title>De novo assembly of a long-read Amblyomma americanum tick genome.</title>
        <authorList>
            <person name="Chou S."/>
            <person name="Poskanzer K.E."/>
            <person name="Rollins M."/>
            <person name="Thuy-Boun P.S."/>
        </authorList>
    </citation>
    <scope>NUCLEOTIDE SEQUENCE [LARGE SCALE GENOMIC DNA]</scope>
    <source>
        <strain evidence="4">F_SG_1</strain>
        <tissue evidence="4">Salivary glands</tissue>
    </source>
</reference>
<evidence type="ECO:0000256" key="2">
    <source>
        <dbReference type="SAM" id="SignalP"/>
    </source>
</evidence>
<dbReference type="PANTHER" id="PTHR46708">
    <property type="entry name" value="TENASCIN"/>
    <property type="match status" value="1"/>
</dbReference>
<gene>
    <name evidence="4" type="ORF">V5799_026682</name>
</gene>
<feature type="domain" description="Fibronectin type-III" evidence="3">
    <location>
        <begin position="431"/>
        <end position="521"/>
    </location>
</feature>
<feature type="domain" description="Fibronectin type-III" evidence="3">
    <location>
        <begin position="714"/>
        <end position="805"/>
    </location>
</feature>
<dbReference type="CDD" id="cd00063">
    <property type="entry name" value="FN3"/>
    <property type="match status" value="3"/>
</dbReference>